<organism evidence="2 3">
    <name type="scientific">Periconia macrospinosa</name>
    <dbReference type="NCBI Taxonomy" id="97972"/>
    <lineage>
        <taxon>Eukaryota</taxon>
        <taxon>Fungi</taxon>
        <taxon>Dikarya</taxon>
        <taxon>Ascomycota</taxon>
        <taxon>Pezizomycotina</taxon>
        <taxon>Dothideomycetes</taxon>
        <taxon>Pleosporomycetidae</taxon>
        <taxon>Pleosporales</taxon>
        <taxon>Massarineae</taxon>
        <taxon>Periconiaceae</taxon>
        <taxon>Periconia</taxon>
    </lineage>
</organism>
<sequence length="164" mass="17756">MRGRAGNLCTREVQNRHARYGTDTKHAGHGCQPDKARQDKTDQISDIRFRHEAMQLIEESNEMMKGEMAKSCRESGSLGLWDSGTVGADACGQLASVVRGCPAASPQHDTYDGRDTVSVALSVSRQQPAASQQVAERASRLEMQSDWLATASGTFAVSQEGEQA</sequence>
<protein>
    <submittedName>
        <fullName evidence="2">Uncharacterized protein</fullName>
    </submittedName>
</protein>
<accession>A0A2V1E537</accession>
<evidence type="ECO:0000313" key="2">
    <source>
        <dbReference type="EMBL" id="PVI05693.1"/>
    </source>
</evidence>
<evidence type="ECO:0000313" key="3">
    <source>
        <dbReference type="Proteomes" id="UP000244855"/>
    </source>
</evidence>
<proteinExistence type="predicted"/>
<feature type="region of interest" description="Disordered" evidence="1">
    <location>
        <begin position="20"/>
        <end position="42"/>
    </location>
</feature>
<dbReference type="AlphaFoldDB" id="A0A2V1E537"/>
<keyword evidence="3" id="KW-1185">Reference proteome</keyword>
<dbReference type="Proteomes" id="UP000244855">
    <property type="component" value="Unassembled WGS sequence"/>
</dbReference>
<evidence type="ECO:0000256" key="1">
    <source>
        <dbReference type="SAM" id="MobiDB-lite"/>
    </source>
</evidence>
<gene>
    <name evidence="2" type="ORF">DM02DRAFT_623760</name>
</gene>
<dbReference type="EMBL" id="KZ805312">
    <property type="protein sequence ID" value="PVI05693.1"/>
    <property type="molecule type" value="Genomic_DNA"/>
</dbReference>
<name>A0A2V1E537_9PLEO</name>
<reference evidence="2 3" key="1">
    <citation type="journal article" date="2018" name="Sci. Rep.">
        <title>Comparative genomics provides insights into the lifestyle and reveals functional heterogeneity of dark septate endophytic fungi.</title>
        <authorList>
            <person name="Knapp D.G."/>
            <person name="Nemeth J.B."/>
            <person name="Barry K."/>
            <person name="Hainaut M."/>
            <person name="Henrissat B."/>
            <person name="Johnson J."/>
            <person name="Kuo A."/>
            <person name="Lim J.H.P."/>
            <person name="Lipzen A."/>
            <person name="Nolan M."/>
            <person name="Ohm R.A."/>
            <person name="Tamas L."/>
            <person name="Grigoriev I.V."/>
            <person name="Spatafora J.W."/>
            <person name="Nagy L.G."/>
            <person name="Kovacs G.M."/>
        </authorList>
    </citation>
    <scope>NUCLEOTIDE SEQUENCE [LARGE SCALE GENOMIC DNA]</scope>
    <source>
        <strain evidence="2 3">DSE2036</strain>
    </source>
</reference>